<dbReference type="RefSeq" id="WP_223413095.1">
    <property type="nucleotide sequence ID" value="NZ_FWXB01000022.1"/>
</dbReference>
<gene>
    <name evidence="1" type="ORF">ROA7745_04083</name>
</gene>
<dbReference type="AlphaFoldDB" id="A0A1X7BX93"/>
<organism evidence="1 2">
    <name type="scientific">Roseovarius aestuarii</name>
    <dbReference type="NCBI Taxonomy" id="475083"/>
    <lineage>
        <taxon>Bacteria</taxon>
        <taxon>Pseudomonadati</taxon>
        <taxon>Pseudomonadota</taxon>
        <taxon>Alphaproteobacteria</taxon>
        <taxon>Rhodobacterales</taxon>
        <taxon>Roseobacteraceae</taxon>
        <taxon>Roseovarius</taxon>
    </lineage>
</organism>
<evidence type="ECO:0000313" key="1">
    <source>
        <dbReference type="EMBL" id="SMC14218.1"/>
    </source>
</evidence>
<dbReference type="Proteomes" id="UP000193224">
    <property type="component" value="Unassembled WGS sequence"/>
</dbReference>
<name>A0A1X7BX93_9RHOB</name>
<sequence>MTGKILAGVILITALVAGAAMYYLQVYHFYDEVAATGTDDVQMVSLVSGQSEPVLYDNFTAIDASSSPIRYRACFTTTMSTAMLTETYEYYEAAEPLTGPDWFDCFDAEALGAEIEDGTALAFLGEKDIQYGIDRVVAVTDDGRGYVWHQINECGEVVFDGNPAPENCPEPPNGY</sequence>
<dbReference type="InterPro" id="IPR045616">
    <property type="entry name" value="DUF6446"/>
</dbReference>
<proteinExistence type="predicted"/>
<reference evidence="1 2" key="1">
    <citation type="submission" date="2017-03" db="EMBL/GenBank/DDBJ databases">
        <authorList>
            <person name="Afonso C.L."/>
            <person name="Miller P.J."/>
            <person name="Scott M.A."/>
            <person name="Spackman E."/>
            <person name="Goraichik I."/>
            <person name="Dimitrov K.M."/>
            <person name="Suarez D.L."/>
            <person name="Swayne D.E."/>
        </authorList>
    </citation>
    <scope>NUCLEOTIDE SEQUENCE [LARGE SCALE GENOMIC DNA]</scope>
    <source>
        <strain evidence="1 2">CECT 7745</strain>
    </source>
</reference>
<protein>
    <recommendedName>
        <fullName evidence="3">Histidine kinase</fullName>
    </recommendedName>
</protein>
<dbReference type="EMBL" id="FWXB01000022">
    <property type="protein sequence ID" value="SMC14218.1"/>
    <property type="molecule type" value="Genomic_DNA"/>
</dbReference>
<accession>A0A1X7BX93</accession>
<dbReference type="Pfam" id="PF20044">
    <property type="entry name" value="DUF6446"/>
    <property type="match status" value="1"/>
</dbReference>
<evidence type="ECO:0008006" key="3">
    <source>
        <dbReference type="Google" id="ProtNLM"/>
    </source>
</evidence>
<evidence type="ECO:0000313" key="2">
    <source>
        <dbReference type="Proteomes" id="UP000193224"/>
    </source>
</evidence>
<keyword evidence="2" id="KW-1185">Reference proteome</keyword>